<evidence type="ECO:0000259" key="2">
    <source>
        <dbReference type="Pfam" id="PF10551"/>
    </source>
</evidence>
<dbReference type="Proteomes" id="UP000663882">
    <property type="component" value="Unassembled WGS sequence"/>
</dbReference>
<dbReference type="Pfam" id="PF10551">
    <property type="entry name" value="MULE"/>
    <property type="match status" value="1"/>
</dbReference>
<feature type="domain" description="MULE transposase" evidence="2">
    <location>
        <begin position="430"/>
        <end position="513"/>
    </location>
</feature>
<dbReference type="InterPro" id="IPR018289">
    <property type="entry name" value="MULE_transposase_dom"/>
</dbReference>
<evidence type="ECO:0000313" key="3">
    <source>
        <dbReference type="EMBL" id="CAF1376456.1"/>
    </source>
</evidence>
<name>A0A815JA78_9BILA</name>
<comment type="caution">
    <text evidence="3">The sequence shown here is derived from an EMBL/GenBank/DDBJ whole genome shotgun (WGS) entry which is preliminary data.</text>
</comment>
<evidence type="ECO:0000313" key="4">
    <source>
        <dbReference type="Proteomes" id="UP000663882"/>
    </source>
</evidence>
<evidence type="ECO:0000256" key="1">
    <source>
        <dbReference type="SAM" id="MobiDB-lite"/>
    </source>
</evidence>
<sequence length="539" mass="61182">MSKKIKKFGLWTYYTKNNDLHLFLKKVMAIVLLIPSLMDDAFESLRNEHLKNKKLKKFTEPLTKFMLLLNANAVATRNCTKVDYDVTTLGARQQTQKPTLATVVATTITSTASSLSSNRHSTGSEDSVNTGSQQSSLTAATTRLTPMPDRLRVRTNGNAATASSSSSLSQLAVASRLIKSKTRVSVAKKRGRISENEENDENNDDTSVLHYAAASRNGKSMKAVSLIILTTDNYYFNRIWQDIFVCEDENELLAITKENNTCKKRTEQFNYGLCHTYICAEYRKYPLCKFQLKAKHSSDGTYQLYLSGSHDHQQRNTTARLPSPIREVIIRLSDNGIVTSKINKVMKALHPDLSIVTKVMNVARVQRQKDRSSVKFIQDLQQWCLLRQNVPPPNKQHDIFIPYYVANDVDDLFICLTTRQLLYVCKYSSVLAIDCTYKITTNELSLLVFGTSDYNRRFYPMGICLISTDESADTFRTLFRGIQQWASVVNNQAYTISHVLADEAPGLTTAMSESSLGRRLMYWFHMIKNCRQHAKLIKD</sequence>
<dbReference type="EMBL" id="CAJNOO010004298">
    <property type="protein sequence ID" value="CAF1376456.1"/>
    <property type="molecule type" value="Genomic_DNA"/>
</dbReference>
<feature type="region of interest" description="Disordered" evidence="1">
    <location>
        <begin position="112"/>
        <end position="150"/>
    </location>
</feature>
<proteinExistence type="predicted"/>
<dbReference type="OrthoDB" id="97124at2759"/>
<reference evidence="3" key="1">
    <citation type="submission" date="2021-02" db="EMBL/GenBank/DDBJ databases">
        <authorList>
            <person name="Nowell W R."/>
        </authorList>
    </citation>
    <scope>NUCLEOTIDE SEQUENCE</scope>
</reference>
<dbReference type="AlphaFoldDB" id="A0A815JA78"/>
<organism evidence="3 4">
    <name type="scientific">Rotaria sordida</name>
    <dbReference type="NCBI Taxonomy" id="392033"/>
    <lineage>
        <taxon>Eukaryota</taxon>
        <taxon>Metazoa</taxon>
        <taxon>Spiralia</taxon>
        <taxon>Gnathifera</taxon>
        <taxon>Rotifera</taxon>
        <taxon>Eurotatoria</taxon>
        <taxon>Bdelloidea</taxon>
        <taxon>Philodinida</taxon>
        <taxon>Philodinidae</taxon>
        <taxon>Rotaria</taxon>
    </lineage>
</organism>
<feature type="compositionally biased region" description="Polar residues" evidence="1">
    <location>
        <begin position="118"/>
        <end position="144"/>
    </location>
</feature>
<accession>A0A815JA78</accession>
<protein>
    <recommendedName>
        <fullName evidence="2">MULE transposase domain-containing protein</fullName>
    </recommendedName>
</protein>
<gene>
    <name evidence="3" type="ORF">RFH988_LOCUS33616</name>
</gene>